<feature type="region of interest" description="Disordered" evidence="1">
    <location>
        <begin position="307"/>
        <end position="330"/>
    </location>
</feature>
<dbReference type="InParanoid" id="A0A0C3F9C0"/>
<reference evidence="3" key="2">
    <citation type="submission" date="2015-01" db="EMBL/GenBank/DDBJ databases">
        <title>Evolutionary Origins and Diversification of the Mycorrhizal Mutualists.</title>
        <authorList>
            <consortium name="DOE Joint Genome Institute"/>
            <consortium name="Mycorrhizal Genomics Consortium"/>
            <person name="Kohler A."/>
            <person name="Kuo A."/>
            <person name="Nagy L.G."/>
            <person name="Floudas D."/>
            <person name="Copeland A."/>
            <person name="Barry K.W."/>
            <person name="Cichocki N."/>
            <person name="Veneault-Fourrey C."/>
            <person name="LaButti K."/>
            <person name="Lindquist E.A."/>
            <person name="Lipzen A."/>
            <person name="Lundell T."/>
            <person name="Morin E."/>
            <person name="Murat C."/>
            <person name="Riley R."/>
            <person name="Ohm R."/>
            <person name="Sun H."/>
            <person name="Tunlid A."/>
            <person name="Henrissat B."/>
            <person name="Grigoriev I.V."/>
            <person name="Hibbett D.S."/>
            <person name="Martin F."/>
        </authorList>
    </citation>
    <scope>NUCLEOTIDE SEQUENCE [LARGE SCALE GENOMIC DNA]</scope>
    <source>
        <strain evidence="3">F 1598</strain>
    </source>
</reference>
<protein>
    <submittedName>
        <fullName evidence="2">Uncharacterized protein</fullName>
    </submittedName>
</protein>
<evidence type="ECO:0000313" key="2">
    <source>
        <dbReference type="EMBL" id="KIM81235.1"/>
    </source>
</evidence>
<reference evidence="2 3" key="1">
    <citation type="submission" date="2014-04" db="EMBL/GenBank/DDBJ databases">
        <authorList>
            <consortium name="DOE Joint Genome Institute"/>
            <person name="Kuo A."/>
            <person name="Tarkka M."/>
            <person name="Buscot F."/>
            <person name="Kohler A."/>
            <person name="Nagy L.G."/>
            <person name="Floudas D."/>
            <person name="Copeland A."/>
            <person name="Barry K.W."/>
            <person name="Cichocki N."/>
            <person name="Veneault-Fourrey C."/>
            <person name="LaButti K."/>
            <person name="Lindquist E.A."/>
            <person name="Lipzen A."/>
            <person name="Lundell T."/>
            <person name="Morin E."/>
            <person name="Murat C."/>
            <person name="Sun H."/>
            <person name="Tunlid A."/>
            <person name="Henrissat B."/>
            <person name="Grigoriev I.V."/>
            <person name="Hibbett D.S."/>
            <person name="Martin F."/>
            <person name="Nordberg H.P."/>
            <person name="Cantor M.N."/>
            <person name="Hua S.X."/>
        </authorList>
    </citation>
    <scope>NUCLEOTIDE SEQUENCE [LARGE SCALE GENOMIC DNA]</scope>
    <source>
        <strain evidence="2 3">F 1598</strain>
    </source>
</reference>
<dbReference type="HOGENOM" id="CLU_771858_0_0_1"/>
<keyword evidence="3" id="KW-1185">Reference proteome</keyword>
<proteinExistence type="predicted"/>
<accession>A0A0C3F9C0</accession>
<dbReference type="AlphaFoldDB" id="A0A0C3F9C0"/>
<sequence length="359" mass="40287">MQAFPLRFEALYFGLNHQLWSPNLALGALYLANKVMQQILQESLLKYITTILMRNTEIVAAVAHKRHISSATDSTFANPRAYQVDVMSTNQPENTPPSIDCKIVTGKPHKLGGNNIETSIWVLALKILSCDPLENHVATMAKYVDLLGEDGLKNAPLVLLLSMKDTDLTSIMNNCPNATICPTITLLLTACQDMRSYPKPEQWVQSEDGSEDRLGLYTRDMCFEFHQLLISTFISYKAGLHKLRKAYGKYWDKPGVQNLQKMVDCAKEVWKYGSLLWKIVYSQILKYHLSMLYQKGWLRLPVKKERDNDEAGRDDGGGDKGAEVMEAGTKGAGMTEAETKGAGMMEVKIKGVRLRMKSS</sequence>
<gene>
    <name evidence="2" type="ORF">PILCRDRAFT_787885</name>
</gene>
<dbReference type="STRING" id="765440.A0A0C3F9C0"/>
<evidence type="ECO:0000256" key="1">
    <source>
        <dbReference type="SAM" id="MobiDB-lite"/>
    </source>
</evidence>
<dbReference type="Proteomes" id="UP000054166">
    <property type="component" value="Unassembled WGS sequence"/>
</dbReference>
<dbReference type="EMBL" id="KN833000">
    <property type="protein sequence ID" value="KIM81235.1"/>
    <property type="molecule type" value="Genomic_DNA"/>
</dbReference>
<organism evidence="2 3">
    <name type="scientific">Piloderma croceum (strain F 1598)</name>
    <dbReference type="NCBI Taxonomy" id="765440"/>
    <lineage>
        <taxon>Eukaryota</taxon>
        <taxon>Fungi</taxon>
        <taxon>Dikarya</taxon>
        <taxon>Basidiomycota</taxon>
        <taxon>Agaricomycotina</taxon>
        <taxon>Agaricomycetes</taxon>
        <taxon>Agaricomycetidae</taxon>
        <taxon>Atheliales</taxon>
        <taxon>Atheliaceae</taxon>
        <taxon>Piloderma</taxon>
    </lineage>
</organism>
<feature type="compositionally biased region" description="Basic and acidic residues" evidence="1">
    <location>
        <begin position="307"/>
        <end position="323"/>
    </location>
</feature>
<evidence type="ECO:0000313" key="3">
    <source>
        <dbReference type="Proteomes" id="UP000054166"/>
    </source>
</evidence>
<name>A0A0C3F9C0_PILCF</name>